<gene>
    <name evidence="1" type="ORF">ASPVEDRAFT_33136</name>
</gene>
<reference evidence="2" key="1">
    <citation type="journal article" date="2017" name="Genome Biol.">
        <title>Comparative genomics reveals high biological diversity and specific adaptations in the industrially and medically important fungal genus Aspergillus.</title>
        <authorList>
            <person name="de Vries R.P."/>
            <person name="Riley R."/>
            <person name="Wiebenga A."/>
            <person name="Aguilar-Osorio G."/>
            <person name="Amillis S."/>
            <person name="Uchima C.A."/>
            <person name="Anderluh G."/>
            <person name="Asadollahi M."/>
            <person name="Askin M."/>
            <person name="Barry K."/>
            <person name="Battaglia E."/>
            <person name="Bayram O."/>
            <person name="Benocci T."/>
            <person name="Braus-Stromeyer S.A."/>
            <person name="Caldana C."/>
            <person name="Canovas D."/>
            <person name="Cerqueira G.C."/>
            <person name="Chen F."/>
            <person name="Chen W."/>
            <person name="Choi C."/>
            <person name="Clum A."/>
            <person name="Dos Santos R.A."/>
            <person name="Damasio A.R."/>
            <person name="Diallinas G."/>
            <person name="Emri T."/>
            <person name="Fekete E."/>
            <person name="Flipphi M."/>
            <person name="Freyberg S."/>
            <person name="Gallo A."/>
            <person name="Gournas C."/>
            <person name="Habgood R."/>
            <person name="Hainaut M."/>
            <person name="Harispe M.L."/>
            <person name="Henrissat B."/>
            <person name="Hilden K.S."/>
            <person name="Hope R."/>
            <person name="Hossain A."/>
            <person name="Karabika E."/>
            <person name="Karaffa L."/>
            <person name="Karanyi Z."/>
            <person name="Krasevec N."/>
            <person name="Kuo A."/>
            <person name="Kusch H."/>
            <person name="LaButti K."/>
            <person name="Lagendijk E.L."/>
            <person name="Lapidus A."/>
            <person name="Levasseur A."/>
            <person name="Lindquist E."/>
            <person name="Lipzen A."/>
            <person name="Logrieco A.F."/>
            <person name="MacCabe A."/>
            <person name="Maekelae M.R."/>
            <person name="Malavazi I."/>
            <person name="Melin P."/>
            <person name="Meyer V."/>
            <person name="Mielnichuk N."/>
            <person name="Miskei M."/>
            <person name="Molnar A.P."/>
            <person name="Mule G."/>
            <person name="Ngan C.Y."/>
            <person name="Orejas M."/>
            <person name="Orosz E."/>
            <person name="Ouedraogo J.P."/>
            <person name="Overkamp K.M."/>
            <person name="Park H.-S."/>
            <person name="Perrone G."/>
            <person name="Piumi F."/>
            <person name="Punt P.J."/>
            <person name="Ram A.F."/>
            <person name="Ramon A."/>
            <person name="Rauscher S."/>
            <person name="Record E."/>
            <person name="Riano-Pachon D.M."/>
            <person name="Robert V."/>
            <person name="Roehrig J."/>
            <person name="Ruller R."/>
            <person name="Salamov A."/>
            <person name="Salih N.S."/>
            <person name="Samson R.A."/>
            <person name="Sandor E."/>
            <person name="Sanguinetti M."/>
            <person name="Schuetze T."/>
            <person name="Sepcic K."/>
            <person name="Shelest E."/>
            <person name="Sherlock G."/>
            <person name="Sophianopoulou V."/>
            <person name="Squina F.M."/>
            <person name="Sun H."/>
            <person name="Susca A."/>
            <person name="Todd R.B."/>
            <person name="Tsang A."/>
            <person name="Unkles S.E."/>
            <person name="van de Wiele N."/>
            <person name="van Rossen-Uffink D."/>
            <person name="Oliveira J.V."/>
            <person name="Vesth T.C."/>
            <person name="Visser J."/>
            <person name="Yu J.-H."/>
            <person name="Zhou M."/>
            <person name="Andersen M.R."/>
            <person name="Archer D.B."/>
            <person name="Baker S.E."/>
            <person name="Benoit I."/>
            <person name="Brakhage A.A."/>
            <person name="Braus G.H."/>
            <person name="Fischer R."/>
            <person name="Frisvad J.C."/>
            <person name="Goldman G.H."/>
            <person name="Houbraken J."/>
            <person name="Oakley B."/>
            <person name="Pocsi I."/>
            <person name="Scazzocchio C."/>
            <person name="Seiboth B."/>
            <person name="vanKuyk P.A."/>
            <person name="Wortman J."/>
            <person name="Dyer P.S."/>
            <person name="Grigoriev I.V."/>
        </authorList>
    </citation>
    <scope>NUCLEOTIDE SEQUENCE [LARGE SCALE GENOMIC DNA]</scope>
    <source>
        <strain evidence="2">CBS 583.65</strain>
    </source>
</reference>
<dbReference type="OrthoDB" id="6058203at2759"/>
<dbReference type="Proteomes" id="UP000184073">
    <property type="component" value="Unassembled WGS sequence"/>
</dbReference>
<dbReference type="RefSeq" id="XP_040672635.1">
    <property type="nucleotide sequence ID" value="XM_040810692.1"/>
</dbReference>
<organism evidence="1 2">
    <name type="scientific">Aspergillus versicolor CBS 583.65</name>
    <dbReference type="NCBI Taxonomy" id="1036611"/>
    <lineage>
        <taxon>Eukaryota</taxon>
        <taxon>Fungi</taxon>
        <taxon>Dikarya</taxon>
        <taxon>Ascomycota</taxon>
        <taxon>Pezizomycotina</taxon>
        <taxon>Eurotiomycetes</taxon>
        <taxon>Eurotiomycetidae</taxon>
        <taxon>Eurotiales</taxon>
        <taxon>Aspergillaceae</taxon>
        <taxon>Aspergillus</taxon>
        <taxon>Aspergillus subgen. Nidulantes</taxon>
    </lineage>
</organism>
<keyword evidence="2" id="KW-1185">Reference proteome</keyword>
<dbReference type="EMBL" id="KV878135">
    <property type="protein sequence ID" value="OJJ06873.1"/>
    <property type="molecule type" value="Genomic_DNA"/>
</dbReference>
<sequence length="531" mass="60037">MLLDFPPELTQLILLNCTTPAFLQAAFTCRILYEIASSSREVLTYHLRRTPGPPLDTSSLSTSQLFRLLKCRATKQLYGSQFDASCITFKFGDQAPSLKASSFVSHGDKTLILTAYCNQGIIPILQVREGQVIPLSQTKLPRFQPGSVEILKTAFGGSDLLYVLHRFMPHIEEHDFDEDHPFVKQARESGRSGLVYLSCHSLRFPEDPVRVTTFPEHVDFEPSALAVSINDGTFAISWCHRILSEHTIILYTISNEPEYDIAPSIIGFSYSSRQLRKWYGNTRGPLIREVTFNDRSTQLLYYYQAKSSYASFQKLETSGSPTLYENSTLVHYANGLSLLFSIEIPFFGTHETSDHNGYGVCRWKYLSLGIATHRKENWTAACLLRSQATCRSLRCGHTMNLDRGRRLTDWDIVARLLGFRDSTDSLGCKIAASSEGTRIAVSNWNVVYVWALEPGVLIDMDPEGYYHSSWRSPGTGQIGLRPVVLHLGAVCFQLRFTEKENELVAITDRGIMLWDLTQSKRGTRIFQELHI</sequence>
<evidence type="ECO:0000313" key="1">
    <source>
        <dbReference type="EMBL" id="OJJ06873.1"/>
    </source>
</evidence>
<proteinExistence type="predicted"/>
<accession>A0A1L9PZF9</accession>
<evidence type="ECO:0008006" key="3">
    <source>
        <dbReference type="Google" id="ProtNLM"/>
    </source>
</evidence>
<dbReference type="GeneID" id="63726203"/>
<protein>
    <recommendedName>
        <fullName evidence="3">F-box domain-containing protein</fullName>
    </recommendedName>
</protein>
<evidence type="ECO:0000313" key="2">
    <source>
        <dbReference type="Proteomes" id="UP000184073"/>
    </source>
</evidence>
<name>A0A1L9PZF9_ASPVE</name>
<dbReference type="VEuPathDB" id="FungiDB:ASPVEDRAFT_33136"/>
<dbReference type="AlphaFoldDB" id="A0A1L9PZF9"/>
<dbReference type="STRING" id="1036611.A0A1L9PZF9"/>